<evidence type="ECO:0000313" key="3">
    <source>
        <dbReference type="EMBL" id="KUF91701.1"/>
    </source>
</evidence>
<gene>
    <name evidence="3" type="ORF">AM588_10004661</name>
</gene>
<dbReference type="EMBL" id="LNFP01000546">
    <property type="protein sequence ID" value="KUF91701.1"/>
    <property type="molecule type" value="Genomic_DNA"/>
</dbReference>
<name>A0A0W8D632_PHYNI</name>
<feature type="compositionally biased region" description="Basic and acidic residues" evidence="2">
    <location>
        <begin position="99"/>
        <end position="110"/>
    </location>
</feature>
<keyword evidence="1" id="KW-0175">Coiled coil</keyword>
<dbReference type="AlphaFoldDB" id="A0A0W8D632"/>
<organism evidence="3 4">
    <name type="scientific">Phytophthora nicotianae</name>
    <name type="common">Potato buckeye rot agent</name>
    <name type="synonym">Phytophthora parasitica</name>
    <dbReference type="NCBI Taxonomy" id="4792"/>
    <lineage>
        <taxon>Eukaryota</taxon>
        <taxon>Sar</taxon>
        <taxon>Stramenopiles</taxon>
        <taxon>Oomycota</taxon>
        <taxon>Peronosporomycetes</taxon>
        <taxon>Peronosporales</taxon>
        <taxon>Peronosporaceae</taxon>
        <taxon>Phytophthora</taxon>
    </lineage>
</organism>
<accession>A0A0W8D632</accession>
<protein>
    <submittedName>
        <fullName evidence="3">DNA replication licensing factor mcm2</fullName>
    </submittedName>
</protein>
<evidence type="ECO:0000256" key="1">
    <source>
        <dbReference type="SAM" id="Coils"/>
    </source>
</evidence>
<evidence type="ECO:0000256" key="2">
    <source>
        <dbReference type="SAM" id="MobiDB-lite"/>
    </source>
</evidence>
<dbReference type="Proteomes" id="UP000054636">
    <property type="component" value="Unassembled WGS sequence"/>
</dbReference>
<sequence>MFPPHRAYFTDTIIGSVVQQDEDFHHSTVIRNRRRADVASRPYGLLPSAASLRTTPSAPSNRLPSITGLTRYHSDALTVGVIDTKIKKMKLVSATSDRFDNDASKNERQRQKNRMHQASYKMRQRKLVAGLEDSLKKLKEEIPELESQQRVLSYGQTNATIWSIAAEYFRLFRHGVKHSVVSTTGKESLLTYKTPKSSQFQAQWHFMETAMAHDICNGVVSGIQALMDNLIFLSKCYEEFDLRPLRMDNVSENVLNVTTRCEIDHHYRKHTALWIS</sequence>
<feature type="region of interest" description="Disordered" evidence="2">
    <location>
        <begin position="99"/>
        <end position="119"/>
    </location>
</feature>
<feature type="coiled-coil region" evidence="1">
    <location>
        <begin position="121"/>
        <end position="148"/>
    </location>
</feature>
<proteinExistence type="predicted"/>
<comment type="caution">
    <text evidence="3">The sequence shown here is derived from an EMBL/GenBank/DDBJ whole genome shotgun (WGS) entry which is preliminary data.</text>
</comment>
<evidence type="ECO:0000313" key="4">
    <source>
        <dbReference type="Proteomes" id="UP000054636"/>
    </source>
</evidence>
<reference evidence="3 4" key="1">
    <citation type="submission" date="2015-11" db="EMBL/GenBank/DDBJ databases">
        <title>Genomes and virulence difference between two physiological races of Phytophthora nicotianae.</title>
        <authorList>
            <person name="Liu H."/>
            <person name="Ma X."/>
            <person name="Yu H."/>
            <person name="Fang D."/>
            <person name="Li Y."/>
            <person name="Wang X."/>
            <person name="Wang W."/>
            <person name="Dong Y."/>
            <person name="Xiao B."/>
        </authorList>
    </citation>
    <scope>NUCLEOTIDE SEQUENCE [LARGE SCALE GENOMIC DNA]</scope>
    <source>
        <strain evidence="4">race 1</strain>
    </source>
</reference>